<protein>
    <submittedName>
        <fullName evidence="1">Uncharacterized protein</fullName>
    </submittedName>
</protein>
<name>A0A8S8XCU5_9PROT</name>
<dbReference type="AlphaFoldDB" id="A0A8S8XCU5"/>
<gene>
    <name evidence="1" type="ORF">TMPK1_13170</name>
</gene>
<dbReference type="Proteomes" id="UP000681075">
    <property type="component" value="Unassembled WGS sequence"/>
</dbReference>
<comment type="caution">
    <text evidence="1">The sequence shown here is derived from an EMBL/GenBank/DDBJ whole genome shotgun (WGS) entry which is preliminary data.</text>
</comment>
<keyword evidence="2" id="KW-1185">Reference proteome</keyword>
<dbReference type="EMBL" id="BOPV01000001">
    <property type="protein sequence ID" value="GIL39080.1"/>
    <property type="molecule type" value="Genomic_DNA"/>
</dbReference>
<accession>A0A8S8XCU5</accession>
<proteinExistence type="predicted"/>
<evidence type="ECO:0000313" key="2">
    <source>
        <dbReference type="Proteomes" id="UP000681075"/>
    </source>
</evidence>
<reference evidence="1" key="1">
    <citation type="submission" date="2021-02" db="EMBL/GenBank/DDBJ databases">
        <title>Genome sequence of Rhodospirillales sp. strain TMPK1 isolated from soil.</title>
        <authorList>
            <person name="Nakai R."/>
            <person name="Kusada H."/>
            <person name="Tamaki H."/>
        </authorList>
    </citation>
    <scope>NUCLEOTIDE SEQUENCE</scope>
    <source>
        <strain evidence="1">TMPK1</strain>
    </source>
</reference>
<sequence>MLNCARITYEIEQREGQPAPEKLLFRTKIFNDSVLIKDRPPFGVPFEGSPMVRRRRRIVGTKIYMPYDRVRPAAGGRTVFFGTPQLGTAMNELLDLKQQHNFDALEADNDKLEILDSIPSFAPFLVRERCRAAGIEIDPAYFAIETETEERLNAFAHKQYGIVADALQQGRNTGERERQGVIDALWGMRDAQKLNSLARLFRLPTANAPESFFAWKGVVYLQFERAEKAAIIAELQQWLDIQRREAMRSPVNPADRKVLNSAAGAVSTVATDLETRLQKYRTAFDSMFVKRDDYRDFSNFLADASEHFQAIGIAVAKLSHLSEIWQRATQRQALRFLNDKGKAELVRTLLSQVEPQPA</sequence>
<dbReference type="RefSeq" id="WP_420242179.1">
    <property type="nucleotide sequence ID" value="NZ_BOPV01000001.1"/>
</dbReference>
<evidence type="ECO:0000313" key="1">
    <source>
        <dbReference type="EMBL" id="GIL39080.1"/>
    </source>
</evidence>
<organism evidence="1 2">
    <name type="scientific">Roseiterribacter gracilis</name>
    <dbReference type="NCBI Taxonomy" id="2812848"/>
    <lineage>
        <taxon>Bacteria</taxon>
        <taxon>Pseudomonadati</taxon>
        <taxon>Pseudomonadota</taxon>
        <taxon>Alphaproteobacteria</taxon>
        <taxon>Rhodospirillales</taxon>
        <taxon>Roseiterribacteraceae</taxon>
        <taxon>Roseiterribacter</taxon>
    </lineage>
</organism>